<dbReference type="EMBL" id="UPHM01000127">
    <property type="protein sequence ID" value="VAZ99728.1"/>
    <property type="molecule type" value="Genomic_DNA"/>
</dbReference>
<sequence>MGRVAGPMSGMEMPGVEAVRKKKRQGTETRNMCGRLQVRYHPEKLQALEAVAGDKLPSLIRQYGDLLTELLPVADKRGVDPVSLLRDAAASVLAATA</sequence>
<organism evidence="2 3">
    <name type="scientific">Mycobacterium persicum</name>
    <dbReference type="NCBI Taxonomy" id="1487726"/>
    <lineage>
        <taxon>Bacteria</taxon>
        <taxon>Bacillati</taxon>
        <taxon>Actinomycetota</taxon>
        <taxon>Actinomycetes</taxon>
        <taxon>Mycobacteriales</taxon>
        <taxon>Mycobacteriaceae</taxon>
        <taxon>Mycobacterium</taxon>
    </lineage>
</organism>
<evidence type="ECO:0000313" key="3">
    <source>
        <dbReference type="Proteomes" id="UP000271464"/>
    </source>
</evidence>
<name>A0ABY6RPD8_9MYCO</name>
<comment type="caution">
    <text evidence="2">The sequence shown here is derived from an EMBL/GenBank/DDBJ whole genome shotgun (WGS) entry which is preliminary data.</text>
</comment>
<accession>A0ABY6RPD8</accession>
<keyword evidence="3" id="KW-1185">Reference proteome</keyword>
<evidence type="ECO:0000256" key="1">
    <source>
        <dbReference type="SAM" id="MobiDB-lite"/>
    </source>
</evidence>
<reference evidence="2 3" key="1">
    <citation type="submission" date="2018-09" db="EMBL/GenBank/DDBJ databases">
        <authorList>
            <person name="Tagini F."/>
        </authorList>
    </citation>
    <scope>NUCLEOTIDE SEQUENCE [LARGE SCALE GENOMIC DNA]</scope>
    <source>
        <strain evidence="2 3">MK4</strain>
    </source>
</reference>
<dbReference type="RefSeq" id="WP_080712154.1">
    <property type="nucleotide sequence ID" value="NZ_UPHM01000127.1"/>
</dbReference>
<evidence type="ECO:0000313" key="2">
    <source>
        <dbReference type="EMBL" id="VAZ99728.1"/>
    </source>
</evidence>
<proteinExistence type="predicted"/>
<dbReference type="Proteomes" id="UP000271464">
    <property type="component" value="Unassembled WGS sequence"/>
</dbReference>
<feature type="region of interest" description="Disordered" evidence="1">
    <location>
        <begin position="1"/>
        <end position="31"/>
    </location>
</feature>
<protein>
    <submittedName>
        <fullName evidence="2">Uncharacterized protein</fullName>
    </submittedName>
</protein>
<gene>
    <name evidence="2" type="ORF">LAUMK4_04699</name>
</gene>